<evidence type="ECO:0000256" key="5">
    <source>
        <dbReference type="ARBA" id="ARBA00022989"/>
    </source>
</evidence>
<dbReference type="PROSITE" id="PS50928">
    <property type="entry name" value="ABC_TM1"/>
    <property type="match status" value="1"/>
</dbReference>
<gene>
    <name evidence="9" type="ORF">SAMN04489713_10793</name>
</gene>
<dbReference type="SUPFAM" id="SSF161098">
    <property type="entry name" value="MetI-like"/>
    <property type="match status" value="1"/>
</dbReference>
<comment type="similarity">
    <text evidence="7">Belongs to the binding-protein-dependent transport system permease family.</text>
</comment>
<evidence type="ECO:0000256" key="6">
    <source>
        <dbReference type="ARBA" id="ARBA00023136"/>
    </source>
</evidence>
<dbReference type="eggNOG" id="COG0601">
    <property type="taxonomic scope" value="Bacteria"/>
</dbReference>
<dbReference type="GO" id="GO:0005886">
    <property type="term" value="C:plasma membrane"/>
    <property type="evidence" value="ECO:0007669"/>
    <property type="project" value="UniProtKB-SubCell"/>
</dbReference>
<evidence type="ECO:0000256" key="4">
    <source>
        <dbReference type="ARBA" id="ARBA00022692"/>
    </source>
</evidence>
<evidence type="ECO:0000256" key="3">
    <source>
        <dbReference type="ARBA" id="ARBA00022475"/>
    </source>
</evidence>
<dbReference type="InterPro" id="IPR045621">
    <property type="entry name" value="BPD_transp_1_N"/>
</dbReference>
<evidence type="ECO:0000256" key="1">
    <source>
        <dbReference type="ARBA" id="ARBA00004651"/>
    </source>
</evidence>
<feature type="domain" description="ABC transmembrane type-1" evidence="8">
    <location>
        <begin position="95"/>
        <end position="303"/>
    </location>
</feature>
<comment type="subcellular location">
    <subcellularLocation>
        <location evidence="1 7">Cell membrane</location>
        <topology evidence="1 7">Multi-pass membrane protein</topology>
    </subcellularLocation>
</comment>
<dbReference type="Pfam" id="PF00528">
    <property type="entry name" value="BPD_transp_1"/>
    <property type="match status" value="1"/>
</dbReference>
<dbReference type="PANTHER" id="PTHR43163">
    <property type="entry name" value="DIPEPTIDE TRANSPORT SYSTEM PERMEASE PROTEIN DPPB-RELATED"/>
    <property type="match status" value="1"/>
</dbReference>
<feature type="transmembrane region" description="Helical" evidence="7">
    <location>
        <begin position="280"/>
        <end position="306"/>
    </location>
</feature>
<sequence length="313" mass="33068">MLRIVGKRLLAVVPMLWAIATIAFYLVNLIPGSPGRTILGDAASQEQVDALNHRLGHDRPLLVQYGDWLAGAVRGDFGDSLQSGRSAVGDVATRLPITLSIAIAATVISVVIGVLVGVAAANGGRWLDRVLQGGSSVAMAVPSFWLGVLLVFVFALGLEWLPAVGYVPFTEDPGEWLKSIVLPSVSVAMIGTATVGRQTRAALIHELGQDYIRTLYATGVPARSIVLKHALRNASTPIATTVGFQFIGLLGSTVIVEQVFGINGLGQLVLGAVTSKDLPLLLTVIIFTTAMVIAVNLIVDLLTVWLNPKARRA</sequence>
<keyword evidence="5 7" id="KW-1133">Transmembrane helix</keyword>
<dbReference type="AlphaFoldDB" id="A0A1I5I3T9"/>
<evidence type="ECO:0000256" key="7">
    <source>
        <dbReference type="RuleBase" id="RU363032"/>
    </source>
</evidence>
<keyword evidence="2 7" id="KW-0813">Transport</keyword>
<dbReference type="InterPro" id="IPR000515">
    <property type="entry name" value="MetI-like"/>
</dbReference>
<evidence type="ECO:0000256" key="2">
    <source>
        <dbReference type="ARBA" id="ARBA00022448"/>
    </source>
</evidence>
<dbReference type="EMBL" id="FOVH01000007">
    <property type="protein sequence ID" value="SFO55009.1"/>
    <property type="molecule type" value="Genomic_DNA"/>
</dbReference>
<reference evidence="9 10" key="1">
    <citation type="submission" date="2016-10" db="EMBL/GenBank/DDBJ databases">
        <authorList>
            <person name="de Groot N.N."/>
        </authorList>
    </citation>
    <scope>NUCLEOTIDE SEQUENCE [LARGE SCALE GENOMIC DNA]</scope>
    <source>
        <strain evidence="9 10">DSM 43067</strain>
    </source>
</reference>
<evidence type="ECO:0000259" key="8">
    <source>
        <dbReference type="PROSITE" id="PS50928"/>
    </source>
</evidence>
<keyword evidence="6 7" id="KW-0472">Membrane</keyword>
<dbReference type="GO" id="GO:0071916">
    <property type="term" value="F:dipeptide transmembrane transporter activity"/>
    <property type="evidence" value="ECO:0007669"/>
    <property type="project" value="TreeGrafter"/>
</dbReference>
<keyword evidence="3" id="KW-1003">Cell membrane</keyword>
<dbReference type="Pfam" id="PF19300">
    <property type="entry name" value="BPD_transp_1_N"/>
    <property type="match status" value="1"/>
</dbReference>
<feature type="transmembrane region" description="Helical" evidence="7">
    <location>
        <begin position="238"/>
        <end position="260"/>
    </location>
</feature>
<protein>
    <submittedName>
        <fullName evidence="9">Peptide/nickel transport system permease protein</fullName>
    </submittedName>
</protein>
<dbReference type="GeneID" id="99649179"/>
<name>A0A1I5I3T9_9ACTN</name>
<dbReference type="InParanoid" id="A0A1I5I3T9"/>
<proteinExistence type="inferred from homology"/>
<dbReference type="PANTHER" id="PTHR43163:SF6">
    <property type="entry name" value="DIPEPTIDE TRANSPORT SYSTEM PERMEASE PROTEIN DPPB-RELATED"/>
    <property type="match status" value="1"/>
</dbReference>
<keyword evidence="10" id="KW-1185">Reference proteome</keyword>
<dbReference type="CDD" id="cd06261">
    <property type="entry name" value="TM_PBP2"/>
    <property type="match status" value="1"/>
</dbReference>
<feature type="transmembrane region" description="Helical" evidence="7">
    <location>
        <begin position="133"/>
        <end position="156"/>
    </location>
</feature>
<evidence type="ECO:0000313" key="9">
    <source>
        <dbReference type="EMBL" id="SFO55009.1"/>
    </source>
</evidence>
<organism evidence="9 10">
    <name type="scientific">Actinomadura madurae</name>
    <dbReference type="NCBI Taxonomy" id="1993"/>
    <lineage>
        <taxon>Bacteria</taxon>
        <taxon>Bacillati</taxon>
        <taxon>Actinomycetota</taxon>
        <taxon>Actinomycetes</taxon>
        <taxon>Streptosporangiales</taxon>
        <taxon>Thermomonosporaceae</taxon>
        <taxon>Actinomadura</taxon>
    </lineage>
</organism>
<feature type="transmembrane region" description="Helical" evidence="7">
    <location>
        <begin position="97"/>
        <end position="121"/>
    </location>
</feature>
<feature type="transmembrane region" description="Helical" evidence="7">
    <location>
        <begin position="9"/>
        <end position="27"/>
    </location>
</feature>
<dbReference type="Proteomes" id="UP000183413">
    <property type="component" value="Unassembled WGS sequence"/>
</dbReference>
<dbReference type="RefSeq" id="WP_075021912.1">
    <property type="nucleotide sequence ID" value="NZ_CP083237.1"/>
</dbReference>
<dbReference type="STRING" id="1993.SAMN04489713_10793"/>
<feature type="transmembrane region" description="Helical" evidence="7">
    <location>
        <begin position="176"/>
        <end position="195"/>
    </location>
</feature>
<dbReference type="InterPro" id="IPR035906">
    <property type="entry name" value="MetI-like_sf"/>
</dbReference>
<accession>A0A1I5I3T9</accession>
<dbReference type="Gene3D" id="1.10.3720.10">
    <property type="entry name" value="MetI-like"/>
    <property type="match status" value="1"/>
</dbReference>
<keyword evidence="4 7" id="KW-0812">Transmembrane</keyword>
<evidence type="ECO:0000313" key="10">
    <source>
        <dbReference type="Proteomes" id="UP000183413"/>
    </source>
</evidence>